<dbReference type="PANTHER" id="PTHR33204:SF37">
    <property type="entry name" value="HTH-TYPE TRANSCRIPTIONAL REGULATOR YODB"/>
    <property type="match status" value="1"/>
</dbReference>
<evidence type="ECO:0000259" key="4">
    <source>
        <dbReference type="PROSITE" id="PS51118"/>
    </source>
</evidence>
<dbReference type="SUPFAM" id="SSF46785">
    <property type="entry name" value="Winged helix' DNA-binding domain"/>
    <property type="match status" value="1"/>
</dbReference>
<keyword evidence="1" id="KW-0805">Transcription regulation</keyword>
<keyword evidence="3" id="KW-0804">Transcription</keyword>
<reference evidence="5 6" key="1">
    <citation type="submission" date="2019-05" db="EMBL/GenBank/DDBJ databases">
        <title>We sequenced the genome of Paenibacillus hemerocallicola KCTC 33185 for further insight into its adaptation and study the phylogeny of Paenibacillus.</title>
        <authorList>
            <person name="Narsing Rao M.P."/>
        </authorList>
    </citation>
    <scope>NUCLEOTIDE SEQUENCE [LARGE SCALE GENOMIC DNA]</scope>
    <source>
        <strain evidence="5 6">KCTC 33185</strain>
    </source>
</reference>
<dbReference type="PROSITE" id="PS51118">
    <property type="entry name" value="HTH_HXLR"/>
    <property type="match status" value="1"/>
</dbReference>
<protein>
    <submittedName>
        <fullName evidence="5">Helix-turn-helix transcriptional regulator</fullName>
    </submittedName>
</protein>
<evidence type="ECO:0000256" key="3">
    <source>
        <dbReference type="ARBA" id="ARBA00023163"/>
    </source>
</evidence>
<dbReference type="InterPro" id="IPR036388">
    <property type="entry name" value="WH-like_DNA-bd_sf"/>
</dbReference>
<keyword evidence="2" id="KW-0238">DNA-binding</keyword>
<dbReference type="Proteomes" id="UP000307943">
    <property type="component" value="Unassembled WGS sequence"/>
</dbReference>
<comment type="caution">
    <text evidence="5">The sequence shown here is derived from an EMBL/GenBank/DDBJ whole genome shotgun (WGS) entry which is preliminary data.</text>
</comment>
<organism evidence="5 6">
    <name type="scientific">Paenibacillus hemerocallicola</name>
    <dbReference type="NCBI Taxonomy" id="1172614"/>
    <lineage>
        <taxon>Bacteria</taxon>
        <taxon>Bacillati</taxon>
        <taxon>Bacillota</taxon>
        <taxon>Bacilli</taxon>
        <taxon>Bacillales</taxon>
        <taxon>Paenibacillaceae</taxon>
        <taxon>Paenibacillus</taxon>
    </lineage>
</organism>
<dbReference type="OrthoDB" id="9800966at2"/>
<sequence length="111" mass="13103">MINMEHADHKMHLCPKFETAFELLGKRWTGLIIQVLMNGPMRFKDISSMIPDMSDRMLTERFKELEQAGIVVRNVYPEMPIRIEYELTEKGKALRPVMDAVQNWGDHWITR</sequence>
<feature type="domain" description="HTH hxlR-type" evidence="4">
    <location>
        <begin position="14"/>
        <end position="111"/>
    </location>
</feature>
<keyword evidence="6" id="KW-1185">Reference proteome</keyword>
<dbReference type="InterPro" id="IPR002577">
    <property type="entry name" value="HTH_HxlR"/>
</dbReference>
<dbReference type="GO" id="GO:0003677">
    <property type="term" value="F:DNA binding"/>
    <property type="evidence" value="ECO:0007669"/>
    <property type="project" value="UniProtKB-KW"/>
</dbReference>
<evidence type="ECO:0000313" key="6">
    <source>
        <dbReference type="Proteomes" id="UP000307943"/>
    </source>
</evidence>
<dbReference type="Gene3D" id="1.10.10.10">
    <property type="entry name" value="Winged helix-like DNA-binding domain superfamily/Winged helix DNA-binding domain"/>
    <property type="match status" value="1"/>
</dbReference>
<dbReference type="PANTHER" id="PTHR33204">
    <property type="entry name" value="TRANSCRIPTIONAL REGULATOR, MARR FAMILY"/>
    <property type="match status" value="1"/>
</dbReference>
<dbReference type="AlphaFoldDB" id="A0A5C4T1V3"/>
<name>A0A5C4T1V3_9BACL</name>
<dbReference type="InterPro" id="IPR036390">
    <property type="entry name" value="WH_DNA-bd_sf"/>
</dbReference>
<dbReference type="RefSeq" id="WP_139605810.1">
    <property type="nucleotide sequence ID" value="NZ_VDCQ01000054.1"/>
</dbReference>
<evidence type="ECO:0000313" key="5">
    <source>
        <dbReference type="EMBL" id="TNJ62740.1"/>
    </source>
</evidence>
<proteinExistence type="predicted"/>
<dbReference type="Pfam" id="PF01638">
    <property type="entry name" value="HxlR"/>
    <property type="match status" value="1"/>
</dbReference>
<dbReference type="EMBL" id="VDCQ01000054">
    <property type="protein sequence ID" value="TNJ62740.1"/>
    <property type="molecule type" value="Genomic_DNA"/>
</dbReference>
<accession>A0A5C4T1V3</accession>
<gene>
    <name evidence="5" type="ORF">FE784_29295</name>
</gene>
<evidence type="ECO:0000256" key="2">
    <source>
        <dbReference type="ARBA" id="ARBA00023125"/>
    </source>
</evidence>
<evidence type="ECO:0000256" key="1">
    <source>
        <dbReference type="ARBA" id="ARBA00023015"/>
    </source>
</evidence>